<dbReference type="Pfam" id="PF02195">
    <property type="entry name" value="ParB_N"/>
    <property type="match status" value="1"/>
</dbReference>
<dbReference type="Gene3D" id="1.10.10.2830">
    <property type="match status" value="1"/>
</dbReference>
<dbReference type="GO" id="GO:0005694">
    <property type="term" value="C:chromosome"/>
    <property type="evidence" value="ECO:0007669"/>
    <property type="project" value="TreeGrafter"/>
</dbReference>
<dbReference type="Pfam" id="PF17762">
    <property type="entry name" value="HTH_ParB"/>
    <property type="match status" value="1"/>
</dbReference>
<dbReference type="EMBL" id="JQ970523">
    <property type="protein sequence ID" value="AFK79128.1"/>
    <property type="molecule type" value="Genomic_DNA"/>
</dbReference>
<dbReference type="AlphaFoldDB" id="I3VIC2"/>
<dbReference type="InterPro" id="IPR003115">
    <property type="entry name" value="ParB_N"/>
</dbReference>
<dbReference type="PANTHER" id="PTHR33375:SF1">
    <property type="entry name" value="CHROMOSOME-PARTITIONING PROTEIN PARB-RELATED"/>
    <property type="match status" value="1"/>
</dbReference>
<dbReference type="InterPro" id="IPR004437">
    <property type="entry name" value="ParB/RepB/Spo0J"/>
</dbReference>
<dbReference type="GO" id="GO:0003677">
    <property type="term" value="F:DNA binding"/>
    <property type="evidence" value="ECO:0007669"/>
    <property type="project" value="InterPro"/>
</dbReference>
<dbReference type="InterPro" id="IPR050336">
    <property type="entry name" value="Chromosome_partition/occlusion"/>
</dbReference>
<evidence type="ECO:0000256" key="1">
    <source>
        <dbReference type="ARBA" id="ARBA00006295"/>
    </source>
</evidence>
<comment type="similarity">
    <text evidence="1">Belongs to the ParB family.</text>
</comment>
<dbReference type="GO" id="GO:0045881">
    <property type="term" value="P:positive regulation of sporulation resulting in formation of a cellular spore"/>
    <property type="evidence" value="ECO:0007669"/>
    <property type="project" value="TreeGrafter"/>
</dbReference>
<organism evidence="4">
    <name type="scientific">uncultured bacterium F39-01</name>
    <dbReference type="NCBI Taxonomy" id="1191434"/>
    <lineage>
        <taxon>Bacteria</taxon>
        <taxon>environmental samples</taxon>
    </lineage>
</organism>
<dbReference type="GO" id="GO:0007059">
    <property type="term" value="P:chromosome segregation"/>
    <property type="evidence" value="ECO:0007669"/>
    <property type="project" value="UniProtKB-KW"/>
</dbReference>
<dbReference type="CDD" id="cd16393">
    <property type="entry name" value="SPO0J_N"/>
    <property type="match status" value="1"/>
</dbReference>
<dbReference type="SMART" id="SM00470">
    <property type="entry name" value="ParB"/>
    <property type="match status" value="1"/>
</dbReference>
<name>I3VIC2_9BACT</name>
<dbReference type="InterPro" id="IPR036086">
    <property type="entry name" value="ParB/Sulfiredoxin_sf"/>
</dbReference>
<dbReference type="Gene3D" id="3.90.1530.30">
    <property type="match status" value="1"/>
</dbReference>
<evidence type="ECO:0000313" key="4">
    <source>
        <dbReference type="EMBL" id="AFK79128.1"/>
    </source>
</evidence>
<feature type="domain" description="ParB-like N-terminal" evidence="3">
    <location>
        <begin position="21"/>
        <end position="110"/>
    </location>
</feature>
<accession>I3VIC2</accession>
<reference evidence="4" key="1">
    <citation type="submission" date="2012-04" db="EMBL/GenBank/DDBJ databases">
        <title>Characterization of mineral phosphate solubilization trait from soil metagenome.</title>
        <authorList>
            <person name="Chhabra S."/>
            <person name="Brazil D."/>
            <person name="Morrissey J."/>
            <person name="Burke J."/>
            <person name="O'Gara F."/>
            <person name="Dowling D."/>
        </authorList>
    </citation>
    <scope>NUCLEOTIDE SEQUENCE</scope>
</reference>
<sequence length="271" mass="30509">MRHDAHYVEELSQQRPSQIGRMIPVDKLEPNPEQPRTEFGDLTELTASIAEKGVLEPLLVKPNRLTGRWMIIAGERRWRSAQLAGLKEVPCVEMEVDEGAVAEIALIENMQRKDLTVWEEADGLLALCDRFGYTHDDVARKVGKSRTTVTEAMAIARIPADVREVCKGADINAKSLLLQIVRQPDDDTMRNFAKQIASRGLNRNDAREVRRQEMGPRVVPDAKPYVFKFASPDKDFNIEVRFRVPDVKDAEVALILRAVADEIDDEPAAAE</sequence>
<evidence type="ECO:0000256" key="2">
    <source>
        <dbReference type="ARBA" id="ARBA00022829"/>
    </source>
</evidence>
<protein>
    <submittedName>
        <fullName evidence="4">Chromosome (Plasmid) partitioning protein ParB/stage 0 sporulation protein J</fullName>
    </submittedName>
</protein>
<dbReference type="PANTHER" id="PTHR33375">
    <property type="entry name" value="CHROMOSOME-PARTITIONING PROTEIN PARB-RELATED"/>
    <property type="match status" value="1"/>
</dbReference>
<dbReference type="InterPro" id="IPR041468">
    <property type="entry name" value="HTH_ParB/Spo0J"/>
</dbReference>
<dbReference type="SUPFAM" id="SSF110849">
    <property type="entry name" value="ParB/Sulfiredoxin"/>
    <property type="match status" value="1"/>
</dbReference>
<dbReference type="NCBIfam" id="TIGR00180">
    <property type="entry name" value="parB_part"/>
    <property type="match status" value="1"/>
</dbReference>
<evidence type="ECO:0000259" key="3">
    <source>
        <dbReference type="SMART" id="SM00470"/>
    </source>
</evidence>
<keyword evidence="2" id="KW-0159">Chromosome partition</keyword>
<proteinExistence type="inferred from homology"/>